<dbReference type="AlphaFoldDB" id="A0A6M5UMX8"/>
<dbReference type="RefSeq" id="WP_154800697.1">
    <property type="nucleotide sequence ID" value="NZ_CP052758.1"/>
</dbReference>
<organism evidence="1 2">
    <name type="scientific">Cellulosimicrobium protaetiae</name>
    <dbReference type="NCBI Taxonomy" id="2587808"/>
    <lineage>
        <taxon>Bacteria</taxon>
        <taxon>Bacillati</taxon>
        <taxon>Actinomycetota</taxon>
        <taxon>Actinomycetes</taxon>
        <taxon>Micrococcales</taxon>
        <taxon>Promicromonosporaceae</taxon>
        <taxon>Cellulosimicrobium</taxon>
    </lineage>
</organism>
<dbReference type="Gene3D" id="1.10.10.10">
    <property type="entry name" value="Winged helix-like DNA-binding domain superfamily/Winged helix DNA-binding domain"/>
    <property type="match status" value="1"/>
</dbReference>
<sequence>MTTPVRPKRRGTASELARKFGVSERTIRYTVAEDRRVYEARADERRAQIIELHRRGLGVRAIARQLSVSPGLVSTRLKEARDAGVDLSRLDDPAA</sequence>
<dbReference type="Pfam" id="PF13384">
    <property type="entry name" value="HTH_23"/>
    <property type="match status" value="1"/>
</dbReference>
<dbReference type="InterPro" id="IPR036388">
    <property type="entry name" value="WH-like_DNA-bd_sf"/>
</dbReference>
<keyword evidence="1" id="KW-0614">Plasmid</keyword>
<proteinExistence type="predicted"/>
<accession>A0A6M5UMX8</accession>
<geneLocation type="plasmid" evidence="1 2">
    <name>pCPRO01</name>
</geneLocation>
<dbReference type="KEGG" id="cprt:FIC82_020440"/>
<dbReference type="OrthoDB" id="4235895at2"/>
<dbReference type="Proteomes" id="UP000451354">
    <property type="component" value="Plasmid pCPRO01"/>
</dbReference>
<reference evidence="1 2" key="1">
    <citation type="journal article" date="2022" name="Int. J. Syst. Evol. Microbiol.">
        <title>Cellulosimicrobium protaetiae sp. nov., isolated from the gut of the larva of Protaetia brevitarsis seulensis.</title>
        <authorList>
            <person name="Le Han H."/>
            <person name="Nguyen T.T.H."/>
            <person name="Li Z."/>
            <person name="Shin N.R."/>
            <person name="Kim S.G."/>
        </authorList>
    </citation>
    <scope>NUCLEOTIDE SEQUENCE [LARGE SCALE GENOMIC DNA]</scope>
    <source>
        <strain evidence="1 2">BI34</strain>
    </source>
</reference>
<name>A0A6M5UMX8_9MICO</name>
<keyword evidence="2" id="KW-1185">Reference proteome</keyword>
<evidence type="ECO:0000313" key="1">
    <source>
        <dbReference type="EMBL" id="QJW38755.1"/>
    </source>
</evidence>
<dbReference type="EMBL" id="CP052758">
    <property type="protein sequence ID" value="QJW38755.1"/>
    <property type="molecule type" value="Genomic_DNA"/>
</dbReference>
<protein>
    <submittedName>
        <fullName evidence="1">Replication protein RepB</fullName>
    </submittedName>
</protein>
<evidence type="ECO:0000313" key="2">
    <source>
        <dbReference type="Proteomes" id="UP000451354"/>
    </source>
</evidence>
<gene>
    <name evidence="1" type="ORF">FIC82_020440</name>
</gene>
<dbReference type="InterPro" id="IPR009057">
    <property type="entry name" value="Homeodomain-like_sf"/>
</dbReference>
<dbReference type="SUPFAM" id="SSF46689">
    <property type="entry name" value="Homeodomain-like"/>
    <property type="match status" value="1"/>
</dbReference>